<sequence length="541" mass="61878">MESYSTVVCIGAGISGICLGAQLQRQLRSTDIHIYDRNPDLGGTWWSNKYPGVACDVPTPLYSFSFEQNPSWSRFMASGDEIHAYIKAVAYKYDLPSRMTFNTECEGAEWDEQTEQWTVYLRHVQSGRTSVHRCKLFIAAAGILVDPKDFKVPGLESFKGSVVHTARWDISLDLSDKNVVVIGNGCSATQFIPAVVSKVRSLTQFIQDPQWLVERRPFPYTPQLRWCLKNVPLLLRFQRIMLFKFYEENWPLFYLNEKGQKARAQLAAACTQWRLKAAPEKYREILAPPFDVACKRRIIDTDYFKALHEPKVNLVQEKIQEVGEHTVRSESAEYPADVIVLAHGFEVLKTLGKMRIKGRTQTIDEHWKEFGGPEAYNTTALHGFPNFGIVWGPNAVTGHNSAIFTIENAVNYILKVYKPVTEGEATTVEVKAQAEKDEVLSMQRDLKERVWAGCKSWYNTDSGWNGSTYPWSQVYFWWRSIFPKWDDWEIKQVKGATKSKKASTRTLHASIVTLGISGILINRANPLWWCNVQKQIRLLRA</sequence>
<protein>
    <submittedName>
        <fullName evidence="2">FAD/NAD(P)-binding domain-containing protein</fullName>
    </submittedName>
</protein>
<dbReference type="OrthoDB" id="74360at2759"/>
<evidence type="ECO:0000256" key="1">
    <source>
        <dbReference type="ARBA" id="ARBA00010139"/>
    </source>
</evidence>
<evidence type="ECO:0000313" key="3">
    <source>
        <dbReference type="Proteomes" id="UP000076798"/>
    </source>
</evidence>
<name>A0A166J6Q7_9AGAM</name>
<dbReference type="EMBL" id="KV428004">
    <property type="protein sequence ID" value="KZT44425.1"/>
    <property type="molecule type" value="Genomic_DNA"/>
</dbReference>
<dbReference type="STRING" id="1314776.A0A166J6Q7"/>
<dbReference type="PANTHER" id="PTHR42877:SF5">
    <property type="entry name" value="L-ORNITHINE N(5)-MONOOXYGENASE-RELATED"/>
    <property type="match status" value="1"/>
</dbReference>
<organism evidence="2 3">
    <name type="scientific">Sistotremastrum suecicum HHB10207 ss-3</name>
    <dbReference type="NCBI Taxonomy" id="1314776"/>
    <lineage>
        <taxon>Eukaryota</taxon>
        <taxon>Fungi</taxon>
        <taxon>Dikarya</taxon>
        <taxon>Basidiomycota</taxon>
        <taxon>Agaricomycotina</taxon>
        <taxon>Agaricomycetes</taxon>
        <taxon>Sistotremastrales</taxon>
        <taxon>Sistotremastraceae</taxon>
        <taxon>Sistotremastrum</taxon>
    </lineage>
</organism>
<dbReference type="Proteomes" id="UP000076798">
    <property type="component" value="Unassembled WGS sequence"/>
</dbReference>
<accession>A0A166J6Q7</accession>
<dbReference type="PANTHER" id="PTHR42877">
    <property type="entry name" value="L-ORNITHINE N(5)-MONOOXYGENASE-RELATED"/>
    <property type="match status" value="1"/>
</dbReference>
<keyword evidence="3" id="KW-1185">Reference proteome</keyword>
<proteinExistence type="inferred from homology"/>
<dbReference type="Pfam" id="PF13450">
    <property type="entry name" value="NAD_binding_8"/>
    <property type="match status" value="1"/>
</dbReference>
<dbReference type="InterPro" id="IPR036188">
    <property type="entry name" value="FAD/NAD-bd_sf"/>
</dbReference>
<dbReference type="InterPro" id="IPR051209">
    <property type="entry name" value="FAD-bind_Monooxygenase_sf"/>
</dbReference>
<evidence type="ECO:0000313" key="2">
    <source>
        <dbReference type="EMBL" id="KZT44425.1"/>
    </source>
</evidence>
<comment type="similarity">
    <text evidence="1">Belongs to the FAD-binding monooxygenase family.</text>
</comment>
<dbReference type="SUPFAM" id="SSF51905">
    <property type="entry name" value="FAD/NAD(P)-binding domain"/>
    <property type="match status" value="2"/>
</dbReference>
<reference evidence="2 3" key="1">
    <citation type="journal article" date="2016" name="Mol. Biol. Evol.">
        <title>Comparative Genomics of Early-Diverging Mushroom-Forming Fungi Provides Insights into the Origins of Lignocellulose Decay Capabilities.</title>
        <authorList>
            <person name="Nagy L.G."/>
            <person name="Riley R."/>
            <person name="Tritt A."/>
            <person name="Adam C."/>
            <person name="Daum C."/>
            <person name="Floudas D."/>
            <person name="Sun H."/>
            <person name="Yadav J.S."/>
            <person name="Pangilinan J."/>
            <person name="Larsson K.H."/>
            <person name="Matsuura K."/>
            <person name="Barry K."/>
            <person name="Labutti K."/>
            <person name="Kuo R."/>
            <person name="Ohm R.A."/>
            <person name="Bhattacharya S.S."/>
            <person name="Shirouzu T."/>
            <person name="Yoshinaga Y."/>
            <person name="Martin F.M."/>
            <person name="Grigoriev I.V."/>
            <person name="Hibbett D.S."/>
        </authorList>
    </citation>
    <scope>NUCLEOTIDE SEQUENCE [LARGE SCALE GENOMIC DNA]</scope>
    <source>
        <strain evidence="2 3">HHB10207 ss-3</strain>
    </source>
</reference>
<dbReference type="AlphaFoldDB" id="A0A166J6Q7"/>
<gene>
    <name evidence="2" type="ORF">SISSUDRAFT_1068344</name>
</gene>
<dbReference type="Gene3D" id="3.50.50.60">
    <property type="entry name" value="FAD/NAD(P)-binding domain"/>
    <property type="match status" value="2"/>
</dbReference>